<evidence type="ECO:0000259" key="1">
    <source>
        <dbReference type="PROSITE" id="PS51186"/>
    </source>
</evidence>
<dbReference type="RefSeq" id="WP_377467143.1">
    <property type="nucleotide sequence ID" value="NZ_JBHUOP010000004.1"/>
</dbReference>
<gene>
    <name evidence="2" type="ORF">ACFSYH_11655</name>
</gene>
<dbReference type="Proteomes" id="UP001597391">
    <property type="component" value="Unassembled WGS sequence"/>
</dbReference>
<dbReference type="CDD" id="cd04301">
    <property type="entry name" value="NAT_SF"/>
    <property type="match status" value="1"/>
</dbReference>
<keyword evidence="3" id="KW-1185">Reference proteome</keyword>
<evidence type="ECO:0000313" key="2">
    <source>
        <dbReference type="EMBL" id="MFD2841218.1"/>
    </source>
</evidence>
<dbReference type="InterPro" id="IPR000182">
    <property type="entry name" value="GNAT_dom"/>
</dbReference>
<dbReference type="InterPro" id="IPR039143">
    <property type="entry name" value="GNPNAT1-like"/>
</dbReference>
<dbReference type="SUPFAM" id="SSF55729">
    <property type="entry name" value="Acyl-CoA N-acyltransferases (Nat)"/>
    <property type="match status" value="1"/>
</dbReference>
<sequence>MTQDTVTAGGVRVERIENEVQLQAAYDVRLEVFVHEQQVPPDEEIDALDTDPTTTHVLALDVATGKALGTARLLPNAERPGHFHIGRVAVRKEARGRQIGAALMRALEDIAAQETDGPAEIELSAQIQASGFYRTLGYEQSGDHEYLDAGIRHIDMKKKLAPQPR</sequence>
<dbReference type="PANTHER" id="PTHR13355">
    <property type="entry name" value="GLUCOSAMINE 6-PHOSPHATE N-ACETYLTRANSFERASE"/>
    <property type="match status" value="1"/>
</dbReference>
<reference evidence="3" key="1">
    <citation type="journal article" date="2019" name="Int. J. Syst. Evol. Microbiol.">
        <title>The Global Catalogue of Microorganisms (GCM) 10K type strain sequencing project: providing services to taxonomists for standard genome sequencing and annotation.</title>
        <authorList>
            <consortium name="The Broad Institute Genomics Platform"/>
            <consortium name="The Broad Institute Genome Sequencing Center for Infectious Disease"/>
            <person name="Wu L."/>
            <person name="Ma J."/>
        </authorList>
    </citation>
    <scope>NUCLEOTIDE SEQUENCE [LARGE SCALE GENOMIC DNA]</scope>
    <source>
        <strain evidence="3">KCTC 33576</strain>
    </source>
</reference>
<dbReference type="InterPro" id="IPR016181">
    <property type="entry name" value="Acyl_CoA_acyltransferase"/>
</dbReference>
<dbReference type="PROSITE" id="PS51186">
    <property type="entry name" value="GNAT"/>
    <property type="match status" value="1"/>
</dbReference>
<accession>A0ABW5XH69</accession>
<organism evidence="2 3">
    <name type="scientific">Populibacterium corticicola</name>
    <dbReference type="NCBI Taxonomy" id="1812826"/>
    <lineage>
        <taxon>Bacteria</taxon>
        <taxon>Bacillati</taxon>
        <taxon>Actinomycetota</taxon>
        <taxon>Actinomycetes</taxon>
        <taxon>Micrococcales</taxon>
        <taxon>Jonesiaceae</taxon>
        <taxon>Populibacterium</taxon>
    </lineage>
</organism>
<name>A0ABW5XH69_9MICO</name>
<evidence type="ECO:0000313" key="3">
    <source>
        <dbReference type="Proteomes" id="UP001597391"/>
    </source>
</evidence>
<dbReference type="Pfam" id="PF13673">
    <property type="entry name" value="Acetyltransf_10"/>
    <property type="match status" value="1"/>
</dbReference>
<dbReference type="EMBL" id="JBHUOP010000004">
    <property type="protein sequence ID" value="MFD2841218.1"/>
    <property type="molecule type" value="Genomic_DNA"/>
</dbReference>
<protein>
    <submittedName>
        <fullName evidence="2">GNAT family N-acetyltransferase</fullName>
    </submittedName>
</protein>
<dbReference type="Gene3D" id="3.40.630.30">
    <property type="match status" value="1"/>
</dbReference>
<proteinExistence type="predicted"/>
<comment type="caution">
    <text evidence="2">The sequence shown here is derived from an EMBL/GenBank/DDBJ whole genome shotgun (WGS) entry which is preliminary data.</text>
</comment>
<feature type="domain" description="N-acetyltransferase" evidence="1">
    <location>
        <begin position="12"/>
        <end position="161"/>
    </location>
</feature>